<evidence type="ECO:0000313" key="1">
    <source>
        <dbReference type="EMBL" id="KAK1129184.1"/>
    </source>
</evidence>
<organism evidence="1 2">
    <name type="scientific">Melipona bicolor</name>
    <dbReference type="NCBI Taxonomy" id="60889"/>
    <lineage>
        <taxon>Eukaryota</taxon>
        <taxon>Metazoa</taxon>
        <taxon>Ecdysozoa</taxon>
        <taxon>Arthropoda</taxon>
        <taxon>Hexapoda</taxon>
        <taxon>Insecta</taxon>
        <taxon>Pterygota</taxon>
        <taxon>Neoptera</taxon>
        <taxon>Endopterygota</taxon>
        <taxon>Hymenoptera</taxon>
        <taxon>Apocrita</taxon>
        <taxon>Aculeata</taxon>
        <taxon>Apoidea</taxon>
        <taxon>Anthophila</taxon>
        <taxon>Apidae</taxon>
        <taxon>Melipona</taxon>
    </lineage>
</organism>
<dbReference type="Proteomes" id="UP001177670">
    <property type="component" value="Unassembled WGS sequence"/>
</dbReference>
<dbReference type="AlphaFoldDB" id="A0AA40G187"/>
<comment type="caution">
    <text evidence="1">The sequence shown here is derived from an EMBL/GenBank/DDBJ whole genome shotgun (WGS) entry which is preliminary data.</text>
</comment>
<name>A0AA40G187_9HYME</name>
<protein>
    <submittedName>
        <fullName evidence="1">Uncharacterized protein</fullName>
    </submittedName>
</protein>
<reference evidence="1" key="1">
    <citation type="submission" date="2021-10" db="EMBL/GenBank/DDBJ databases">
        <title>Melipona bicolor Genome sequencing and assembly.</title>
        <authorList>
            <person name="Araujo N.S."/>
            <person name="Arias M.C."/>
        </authorList>
    </citation>
    <scope>NUCLEOTIDE SEQUENCE</scope>
    <source>
        <strain evidence="1">USP_2M_L1-L4_2017</strain>
        <tissue evidence="1">Whole body</tissue>
    </source>
</reference>
<accession>A0AA40G187</accession>
<evidence type="ECO:0000313" key="2">
    <source>
        <dbReference type="Proteomes" id="UP001177670"/>
    </source>
</evidence>
<keyword evidence="2" id="KW-1185">Reference proteome</keyword>
<gene>
    <name evidence="1" type="ORF">K0M31_020314</name>
</gene>
<proteinExistence type="predicted"/>
<sequence>MEGFNGKSDLKEENKLEKRKKRLVVQDAVSKMMKTGWLRPGRFFSLARFESSQLADATWCRRSWSNKRDFTISSVVSSWSTRTNCRSLSAAALILVNDSTARIWSRVIQTEEWLIFPRSDFLVKSSLLVEKVVWVDPYRASRSSAPCR</sequence>
<dbReference type="EMBL" id="JAHYIQ010000009">
    <property type="protein sequence ID" value="KAK1129184.1"/>
    <property type="molecule type" value="Genomic_DNA"/>
</dbReference>